<dbReference type="InterPro" id="IPR020084">
    <property type="entry name" value="NUDIX_hydrolase_CS"/>
</dbReference>
<evidence type="ECO:0000259" key="7">
    <source>
        <dbReference type="PROSITE" id="PS51462"/>
    </source>
</evidence>
<keyword evidence="9" id="KW-1185">Reference proteome</keyword>
<dbReference type="Pfam" id="PF09297">
    <property type="entry name" value="Zn_ribbon_NUD"/>
    <property type="match status" value="1"/>
</dbReference>
<dbReference type="GeneID" id="63460150"/>
<accession>A0A239VP29</accession>
<evidence type="ECO:0000256" key="5">
    <source>
        <dbReference type="ARBA" id="ARBA00022842"/>
    </source>
</evidence>
<organism evidence="8 9">
    <name type="scientific">Dermatophilus congolensis</name>
    <dbReference type="NCBI Taxonomy" id="1863"/>
    <lineage>
        <taxon>Bacteria</taxon>
        <taxon>Bacillati</taxon>
        <taxon>Actinomycetota</taxon>
        <taxon>Actinomycetes</taxon>
        <taxon>Micrococcales</taxon>
        <taxon>Dermatophilaceae</taxon>
        <taxon>Dermatophilus</taxon>
    </lineage>
</organism>
<dbReference type="PROSITE" id="PS51462">
    <property type="entry name" value="NUDIX"/>
    <property type="match status" value="1"/>
</dbReference>
<evidence type="ECO:0000256" key="6">
    <source>
        <dbReference type="ARBA" id="ARBA00023027"/>
    </source>
</evidence>
<dbReference type="GO" id="GO:0046872">
    <property type="term" value="F:metal ion binding"/>
    <property type="evidence" value="ECO:0007669"/>
    <property type="project" value="UniProtKB-KW"/>
</dbReference>
<dbReference type="KEGG" id="dco:SAMEA4475696_1970"/>
<dbReference type="Gene3D" id="3.90.79.20">
    <property type="match status" value="1"/>
</dbReference>
<reference evidence="8 9" key="1">
    <citation type="submission" date="2017-06" db="EMBL/GenBank/DDBJ databases">
        <authorList>
            <consortium name="Pathogen Informatics"/>
        </authorList>
    </citation>
    <scope>NUCLEOTIDE SEQUENCE [LARGE SCALE GENOMIC DNA]</scope>
    <source>
        <strain evidence="8 9">NCTC13039</strain>
    </source>
</reference>
<dbReference type="Gene3D" id="3.90.79.10">
    <property type="entry name" value="Nucleoside Triphosphate Pyrophosphohydrolase"/>
    <property type="match status" value="1"/>
</dbReference>
<dbReference type="Pfam" id="PF00293">
    <property type="entry name" value="NUDIX"/>
    <property type="match status" value="1"/>
</dbReference>
<dbReference type="PROSITE" id="PS00893">
    <property type="entry name" value="NUDIX_BOX"/>
    <property type="match status" value="1"/>
</dbReference>
<dbReference type="AlphaFoldDB" id="A0A239VP29"/>
<evidence type="ECO:0000256" key="1">
    <source>
        <dbReference type="ARBA" id="ARBA00001946"/>
    </source>
</evidence>
<dbReference type="EMBL" id="LT906453">
    <property type="protein sequence ID" value="SNV24051.1"/>
    <property type="molecule type" value="Genomic_DNA"/>
</dbReference>
<protein>
    <recommendedName>
        <fullName evidence="2">NAD(+) diphosphatase</fullName>
        <ecNumber evidence="2">3.6.1.22</ecNumber>
    </recommendedName>
</protein>
<gene>
    <name evidence="8" type="primary">nudC</name>
    <name evidence="8" type="ORF">SAMEA4475696_01970</name>
</gene>
<sequence length="307" mass="31751">MVDVCGVSGLGPGGVDRCVGDRGVPGLVGEVLGDAGTRVLEVVDGCVPVVRGVGGGVGLVFRSPVVGDEGRGVLFVGRVAGVAVVAVCGGSGVLAGGGVSWLGVREAGELVGEVEREVLLTAVALVNWHERSGFCCRCGAPTRVVSAGWVRVCSVEGVEFFPRTDPAVIVAVTDVRGRLLLARNVGWEVGRRSLLAGFVDAGEGASDAVVREVAEEVGVRVRGVEFVADQPWPFPGSLMLGFVAEAVDVGLCLDASEIAQAQWYSREELRVAVGSGEVRLPGRLSIARRLIERWYGGPLVGVGEVLV</sequence>
<evidence type="ECO:0000256" key="3">
    <source>
        <dbReference type="ARBA" id="ARBA00022723"/>
    </source>
</evidence>
<evidence type="ECO:0000256" key="4">
    <source>
        <dbReference type="ARBA" id="ARBA00022801"/>
    </source>
</evidence>
<evidence type="ECO:0000256" key="2">
    <source>
        <dbReference type="ARBA" id="ARBA00012381"/>
    </source>
</evidence>
<dbReference type="OrthoDB" id="9791656at2"/>
<feature type="domain" description="Nudix hydrolase" evidence="7">
    <location>
        <begin position="162"/>
        <end position="286"/>
    </location>
</feature>
<dbReference type="NCBIfam" id="NF001299">
    <property type="entry name" value="PRK00241.1"/>
    <property type="match status" value="1"/>
</dbReference>
<dbReference type="InterPro" id="IPR049734">
    <property type="entry name" value="NudC-like_C"/>
</dbReference>
<dbReference type="CDD" id="cd03429">
    <property type="entry name" value="NUDIX_NADH_pyrophosphatase_Nudt13"/>
    <property type="match status" value="1"/>
</dbReference>
<proteinExistence type="predicted"/>
<dbReference type="PANTHER" id="PTHR11383:SF3">
    <property type="entry name" value="NAD(P)H PYROPHOSPHATASE NUDT13, MITOCHONDRIAL"/>
    <property type="match status" value="1"/>
</dbReference>
<dbReference type="InterPro" id="IPR000086">
    <property type="entry name" value="NUDIX_hydrolase_dom"/>
</dbReference>
<evidence type="ECO:0000313" key="8">
    <source>
        <dbReference type="EMBL" id="SNV24051.1"/>
    </source>
</evidence>
<keyword evidence="6" id="KW-0520">NAD</keyword>
<evidence type="ECO:0000313" key="9">
    <source>
        <dbReference type="Proteomes" id="UP000242637"/>
    </source>
</evidence>
<keyword evidence="5" id="KW-0460">Magnesium</keyword>
<dbReference type="GO" id="GO:0016787">
    <property type="term" value="F:hydrolase activity"/>
    <property type="evidence" value="ECO:0007669"/>
    <property type="project" value="UniProtKB-KW"/>
</dbReference>
<dbReference type="RefSeq" id="WP_157728108.1">
    <property type="nucleotide sequence ID" value="NZ_LT906453.1"/>
</dbReference>
<dbReference type="PANTHER" id="PTHR11383">
    <property type="entry name" value="NUCLEOSIDE DIPHOSPHATE-LINKED MOIETY X MOTIF 13"/>
    <property type="match status" value="1"/>
</dbReference>
<dbReference type="STRING" id="1121387.GCA_000429885_00338"/>
<keyword evidence="4 8" id="KW-0378">Hydrolase</keyword>
<comment type="cofactor">
    <cofactor evidence="1">
        <name>Mg(2+)</name>
        <dbReference type="ChEBI" id="CHEBI:18420"/>
    </cofactor>
</comment>
<keyword evidence="3" id="KW-0479">Metal-binding</keyword>
<dbReference type="SUPFAM" id="SSF55811">
    <property type="entry name" value="Nudix"/>
    <property type="match status" value="1"/>
</dbReference>
<dbReference type="InterPro" id="IPR015797">
    <property type="entry name" value="NUDIX_hydrolase-like_dom_sf"/>
</dbReference>
<dbReference type="EC" id="3.6.1.22" evidence="2"/>
<dbReference type="InterPro" id="IPR015376">
    <property type="entry name" value="Znr_NADH_PPase"/>
</dbReference>
<dbReference type="Proteomes" id="UP000242637">
    <property type="component" value="Chromosome 1"/>
</dbReference>
<name>A0A239VP29_9MICO</name>